<dbReference type="Proteomes" id="UP000533598">
    <property type="component" value="Unassembled WGS sequence"/>
</dbReference>
<evidence type="ECO:0000259" key="5">
    <source>
        <dbReference type="PROSITE" id="PS50977"/>
    </source>
</evidence>
<dbReference type="PANTHER" id="PTHR30055">
    <property type="entry name" value="HTH-TYPE TRANSCRIPTIONAL REGULATOR RUTR"/>
    <property type="match status" value="1"/>
</dbReference>
<name>A0A7W7FVK0_9PSEU</name>
<comment type="caution">
    <text evidence="6">The sequence shown here is derived from an EMBL/GenBank/DDBJ whole genome shotgun (WGS) entry which is preliminary data.</text>
</comment>
<dbReference type="InterPro" id="IPR050109">
    <property type="entry name" value="HTH-type_TetR-like_transc_reg"/>
</dbReference>
<dbReference type="PRINTS" id="PR00455">
    <property type="entry name" value="HTHTETR"/>
</dbReference>
<dbReference type="GO" id="GO:0000976">
    <property type="term" value="F:transcription cis-regulatory region binding"/>
    <property type="evidence" value="ECO:0007669"/>
    <property type="project" value="TreeGrafter"/>
</dbReference>
<keyword evidence="2 4" id="KW-0238">DNA-binding</keyword>
<reference evidence="6 7" key="1">
    <citation type="submission" date="2020-08" db="EMBL/GenBank/DDBJ databases">
        <title>Sequencing the genomes of 1000 actinobacteria strains.</title>
        <authorList>
            <person name="Klenk H.-P."/>
        </authorList>
    </citation>
    <scope>NUCLEOTIDE SEQUENCE [LARGE SCALE GENOMIC DNA]</scope>
    <source>
        <strain evidence="6 7">DSM 44230</strain>
    </source>
</reference>
<organism evidence="6 7">
    <name type="scientific">Crossiella cryophila</name>
    <dbReference type="NCBI Taxonomy" id="43355"/>
    <lineage>
        <taxon>Bacteria</taxon>
        <taxon>Bacillati</taxon>
        <taxon>Actinomycetota</taxon>
        <taxon>Actinomycetes</taxon>
        <taxon>Pseudonocardiales</taxon>
        <taxon>Pseudonocardiaceae</taxon>
        <taxon>Crossiella</taxon>
    </lineage>
</organism>
<evidence type="ECO:0000313" key="7">
    <source>
        <dbReference type="Proteomes" id="UP000533598"/>
    </source>
</evidence>
<dbReference type="Gene3D" id="1.10.357.10">
    <property type="entry name" value="Tetracycline Repressor, domain 2"/>
    <property type="match status" value="1"/>
</dbReference>
<protein>
    <submittedName>
        <fullName evidence="6">AcrR family transcriptional regulator</fullName>
    </submittedName>
</protein>
<keyword evidence="1" id="KW-0805">Transcription regulation</keyword>
<dbReference type="InterPro" id="IPR009057">
    <property type="entry name" value="Homeodomain-like_sf"/>
</dbReference>
<dbReference type="GO" id="GO:0003700">
    <property type="term" value="F:DNA-binding transcription factor activity"/>
    <property type="evidence" value="ECO:0007669"/>
    <property type="project" value="TreeGrafter"/>
</dbReference>
<evidence type="ECO:0000256" key="1">
    <source>
        <dbReference type="ARBA" id="ARBA00023015"/>
    </source>
</evidence>
<feature type="DNA-binding region" description="H-T-H motif" evidence="4">
    <location>
        <begin position="26"/>
        <end position="45"/>
    </location>
</feature>
<keyword evidence="3" id="KW-0804">Transcription</keyword>
<evidence type="ECO:0000313" key="6">
    <source>
        <dbReference type="EMBL" id="MBB4680511.1"/>
    </source>
</evidence>
<proteinExistence type="predicted"/>
<dbReference type="PROSITE" id="PS50977">
    <property type="entry name" value="HTH_TETR_2"/>
    <property type="match status" value="1"/>
</dbReference>
<gene>
    <name evidence="6" type="ORF">HNR67_006629</name>
</gene>
<accession>A0A7W7FVK0</accession>
<dbReference type="EMBL" id="JACHMH010000001">
    <property type="protein sequence ID" value="MBB4680511.1"/>
    <property type="molecule type" value="Genomic_DNA"/>
</dbReference>
<dbReference type="AlphaFoldDB" id="A0A7W7FVK0"/>
<dbReference type="PANTHER" id="PTHR30055:SF234">
    <property type="entry name" value="HTH-TYPE TRANSCRIPTIONAL REGULATOR BETI"/>
    <property type="match status" value="1"/>
</dbReference>
<dbReference type="Pfam" id="PF00440">
    <property type="entry name" value="TetR_N"/>
    <property type="match status" value="1"/>
</dbReference>
<dbReference type="RefSeq" id="WP_185006388.1">
    <property type="nucleotide sequence ID" value="NZ_BAAAUI010000005.1"/>
</dbReference>
<evidence type="ECO:0000256" key="3">
    <source>
        <dbReference type="ARBA" id="ARBA00023163"/>
    </source>
</evidence>
<dbReference type="InterPro" id="IPR001647">
    <property type="entry name" value="HTH_TetR"/>
</dbReference>
<keyword evidence="7" id="KW-1185">Reference proteome</keyword>
<evidence type="ECO:0000256" key="2">
    <source>
        <dbReference type="ARBA" id="ARBA00023125"/>
    </source>
</evidence>
<dbReference type="SUPFAM" id="SSF46689">
    <property type="entry name" value="Homeodomain-like"/>
    <property type="match status" value="1"/>
</dbReference>
<sequence length="182" mass="20372">MPDKTWTRIMEEARTLFSQQTYGGTSMQQIAQAVGITKASLYHYHAGKSAILSTLVRDPLVELERVLELASLRREREERRDDVLNGFARVMIAHRQTMGLLLRDGSVHGEQTAEIRDLFQVLIDRAMDVLSDGNTGWRRKLLAAQALGAVTDPVALFADVPADELHVELVRGAHAILALRHH</sequence>
<feature type="domain" description="HTH tetR-type" evidence="5">
    <location>
        <begin position="3"/>
        <end position="63"/>
    </location>
</feature>
<evidence type="ECO:0000256" key="4">
    <source>
        <dbReference type="PROSITE-ProRule" id="PRU00335"/>
    </source>
</evidence>